<name>A0AA86N828_9EUKA</name>
<dbReference type="EMBL" id="CATOUU010000056">
    <property type="protein sequence ID" value="CAI9914782.1"/>
    <property type="molecule type" value="Genomic_DNA"/>
</dbReference>
<dbReference type="InterPro" id="IPR011001">
    <property type="entry name" value="Saposin-like"/>
</dbReference>
<organism evidence="3">
    <name type="scientific">Hexamita inflata</name>
    <dbReference type="NCBI Taxonomy" id="28002"/>
    <lineage>
        <taxon>Eukaryota</taxon>
        <taxon>Metamonada</taxon>
        <taxon>Diplomonadida</taxon>
        <taxon>Hexamitidae</taxon>
        <taxon>Hexamitinae</taxon>
        <taxon>Hexamita</taxon>
    </lineage>
</organism>
<sequence length="95" mass="11106">MLYLLQITLNEGLQPQKVDLMCDICIITVDSVYTYVEDLDNERAVEEFLTSVCQYVPHDIFGWCEELIKVYYQQLIESILDGFPPYEVCELVELC</sequence>
<evidence type="ECO:0000256" key="1">
    <source>
        <dbReference type="ARBA" id="ARBA00023157"/>
    </source>
</evidence>
<dbReference type="InterPro" id="IPR008139">
    <property type="entry name" value="SaposinB_dom"/>
</dbReference>
<evidence type="ECO:0000259" key="2">
    <source>
        <dbReference type="PROSITE" id="PS50015"/>
    </source>
</evidence>
<dbReference type="EMBL" id="CAXDID020000205">
    <property type="protein sequence ID" value="CAL6055280.1"/>
    <property type="molecule type" value="Genomic_DNA"/>
</dbReference>
<gene>
    <name evidence="3" type="ORF">HINF_LOCUS2427</name>
    <name evidence="4" type="ORF">HINF_LOCUS46470</name>
</gene>
<comment type="caution">
    <text evidence="3">The sequence shown here is derived from an EMBL/GenBank/DDBJ whole genome shotgun (WGS) entry which is preliminary data.</text>
</comment>
<reference evidence="4 5" key="2">
    <citation type="submission" date="2024-07" db="EMBL/GenBank/DDBJ databases">
        <authorList>
            <person name="Akdeniz Z."/>
        </authorList>
    </citation>
    <scope>NUCLEOTIDE SEQUENCE [LARGE SCALE GENOMIC DNA]</scope>
</reference>
<feature type="domain" description="Saposin B-type" evidence="2">
    <location>
        <begin position="18"/>
        <end position="95"/>
    </location>
</feature>
<dbReference type="SUPFAM" id="SSF47862">
    <property type="entry name" value="Saposin"/>
    <property type="match status" value="1"/>
</dbReference>
<dbReference type="Gene3D" id="1.10.225.10">
    <property type="entry name" value="Saposin-like"/>
    <property type="match status" value="1"/>
</dbReference>
<keyword evidence="5" id="KW-1185">Reference proteome</keyword>
<reference evidence="3" key="1">
    <citation type="submission" date="2023-06" db="EMBL/GenBank/DDBJ databases">
        <authorList>
            <person name="Kurt Z."/>
        </authorList>
    </citation>
    <scope>NUCLEOTIDE SEQUENCE</scope>
</reference>
<dbReference type="Proteomes" id="UP001642409">
    <property type="component" value="Unassembled WGS sequence"/>
</dbReference>
<protein>
    <submittedName>
        <fullName evidence="3">Saposin-like type B domin-containing protein</fullName>
    </submittedName>
    <submittedName>
        <fullName evidence="4">Saposin-like_type B domin-containing protein</fullName>
    </submittedName>
</protein>
<keyword evidence="1" id="KW-1015">Disulfide bond</keyword>
<evidence type="ECO:0000313" key="3">
    <source>
        <dbReference type="EMBL" id="CAI9914782.1"/>
    </source>
</evidence>
<dbReference type="SMART" id="SM00741">
    <property type="entry name" value="SapB"/>
    <property type="match status" value="1"/>
</dbReference>
<dbReference type="AlphaFoldDB" id="A0AA86N828"/>
<proteinExistence type="predicted"/>
<evidence type="ECO:0000313" key="5">
    <source>
        <dbReference type="Proteomes" id="UP001642409"/>
    </source>
</evidence>
<accession>A0AA86N828</accession>
<evidence type="ECO:0000313" key="4">
    <source>
        <dbReference type="EMBL" id="CAL6055280.1"/>
    </source>
</evidence>
<dbReference type="PROSITE" id="PS50015">
    <property type="entry name" value="SAP_B"/>
    <property type="match status" value="1"/>
</dbReference>